<evidence type="ECO:0000313" key="4">
    <source>
        <dbReference type="EMBL" id="KAK6186657.1"/>
    </source>
</evidence>
<dbReference type="InterPro" id="IPR006600">
    <property type="entry name" value="HTH_CenpB_DNA-bd_dom"/>
</dbReference>
<dbReference type="InterPro" id="IPR009057">
    <property type="entry name" value="Homeodomain-like_sf"/>
</dbReference>
<dbReference type="Pfam" id="PF03221">
    <property type="entry name" value="HTH_Tnp_Tc5"/>
    <property type="match status" value="1"/>
</dbReference>
<accession>A0AAN8PVG4</accession>
<dbReference type="PROSITE" id="PS51253">
    <property type="entry name" value="HTH_CENPB"/>
    <property type="match status" value="1"/>
</dbReference>
<dbReference type="InterPro" id="IPR018586">
    <property type="entry name" value="Brinker_DNA-bd"/>
</dbReference>
<name>A0AAN8PVG4_PATCE</name>
<reference evidence="4 5" key="1">
    <citation type="submission" date="2024-01" db="EMBL/GenBank/DDBJ databases">
        <title>The genome of the rayed Mediterranean limpet Patella caerulea (Linnaeus, 1758).</title>
        <authorList>
            <person name="Anh-Thu Weber A."/>
            <person name="Halstead-Nussloch G."/>
        </authorList>
    </citation>
    <scope>NUCLEOTIDE SEQUENCE [LARGE SCALE GENOMIC DNA]</scope>
    <source>
        <strain evidence="4">AATW-2023a</strain>
        <tissue evidence="4">Whole specimen</tissue>
    </source>
</reference>
<feature type="compositionally biased region" description="Basic and acidic residues" evidence="2">
    <location>
        <begin position="260"/>
        <end position="269"/>
    </location>
</feature>
<dbReference type="GO" id="GO:0003677">
    <property type="term" value="F:DNA binding"/>
    <property type="evidence" value="ECO:0007669"/>
    <property type="project" value="UniProtKB-KW"/>
</dbReference>
<comment type="caution">
    <text evidence="4">The sequence shown here is derived from an EMBL/GenBank/DDBJ whole genome shotgun (WGS) entry which is preliminary data.</text>
</comment>
<evidence type="ECO:0000259" key="3">
    <source>
        <dbReference type="PROSITE" id="PS51253"/>
    </source>
</evidence>
<keyword evidence="1" id="KW-0238">DNA-binding</keyword>
<protein>
    <recommendedName>
        <fullName evidence="3">HTH CENPB-type domain-containing protein</fullName>
    </recommendedName>
</protein>
<keyword evidence="5" id="KW-1185">Reference proteome</keyword>
<dbReference type="EMBL" id="JAZGQO010000005">
    <property type="protein sequence ID" value="KAK6186657.1"/>
    <property type="molecule type" value="Genomic_DNA"/>
</dbReference>
<dbReference type="SUPFAM" id="SSF46689">
    <property type="entry name" value="Homeodomain-like"/>
    <property type="match status" value="2"/>
</dbReference>
<proteinExistence type="predicted"/>
<feature type="region of interest" description="Disordered" evidence="2">
    <location>
        <begin position="228"/>
        <end position="279"/>
    </location>
</feature>
<evidence type="ECO:0000256" key="2">
    <source>
        <dbReference type="SAM" id="MobiDB-lite"/>
    </source>
</evidence>
<organism evidence="4 5">
    <name type="scientific">Patella caerulea</name>
    <name type="common">Rayed Mediterranean limpet</name>
    <dbReference type="NCBI Taxonomy" id="87958"/>
    <lineage>
        <taxon>Eukaryota</taxon>
        <taxon>Metazoa</taxon>
        <taxon>Spiralia</taxon>
        <taxon>Lophotrochozoa</taxon>
        <taxon>Mollusca</taxon>
        <taxon>Gastropoda</taxon>
        <taxon>Patellogastropoda</taxon>
        <taxon>Patelloidea</taxon>
        <taxon>Patellidae</taxon>
        <taxon>Patella</taxon>
    </lineage>
</organism>
<feature type="domain" description="HTH CENPB-type" evidence="3">
    <location>
        <begin position="60"/>
        <end position="131"/>
    </location>
</feature>
<dbReference type="Gene3D" id="1.10.10.60">
    <property type="entry name" value="Homeodomain-like"/>
    <property type="match status" value="2"/>
</dbReference>
<evidence type="ECO:0000256" key="1">
    <source>
        <dbReference type="ARBA" id="ARBA00023125"/>
    </source>
</evidence>
<dbReference type="Pfam" id="PF09607">
    <property type="entry name" value="BrkDBD"/>
    <property type="match status" value="1"/>
</dbReference>
<feature type="compositionally biased region" description="Low complexity" evidence="2">
    <location>
        <begin position="230"/>
        <end position="240"/>
    </location>
</feature>
<dbReference type="Proteomes" id="UP001347796">
    <property type="component" value="Unassembled WGS sequence"/>
</dbReference>
<dbReference type="AlphaFoldDB" id="A0AAN8PVG4"/>
<gene>
    <name evidence="4" type="ORF">SNE40_005943</name>
</gene>
<evidence type="ECO:0000313" key="5">
    <source>
        <dbReference type="Proteomes" id="UP001347796"/>
    </source>
</evidence>
<feature type="compositionally biased region" description="Polar residues" evidence="2">
    <location>
        <begin position="270"/>
        <end position="279"/>
    </location>
</feature>
<sequence>MPSAKKRNSYTAAFKLEVIRYAEENDGNMAAHRMYGVSEKCVRDWRKAKELLRRTKETKKANRGCKARWGDLEDKLEEYVLTQLAECKGVNTGKLRLKAQQIASDLGVEDFSGNPSWCFRFMRRKGLRNDSDYQLHIYKKAFEKFSSEIIIERIIDNDEILYMSKLLTVFKSYVEKVENLKASDYSLSNLKSRLQLKFPQLAFSHLSYDLNSEIVFVEDAYHLKRESTKTESSSSKSVSSGENSRETKSWSSESLPVCENSRETKETKSSTKSNPLDND</sequence>
<dbReference type="SMART" id="SM00674">
    <property type="entry name" value="CENPB"/>
    <property type="match status" value="1"/>
</dbReference>